<proteinExistence type="predicted"/>
<dbReference type="Gene3D" id="3.30.1540.10">
    <property type="entry name" value="formyl-coa transferase, domain 3"/>
    <property type="match status" value="1"/>
</dbReference>
<dbReference type="EMBL" id="JACIGI010000005">
    <property type="protein sequence ID" value="MBB4285178.1"/>
    <property type="molecule type" value="Genomic_DNA"/>
</dbReference>
<evidence type="ECO:0000313" key="2">
    <source>
        <dbReference type="EMBL" id="MBB4285178.1"/>
    </source>
</evidence>
<dbReference type="Proteomes" id="UP000555728">
    <property type="component" value="Unassembled WGS sequence"/>
</dbReference>
<comment type="caution">
    <text evidence="2">The sequence shown here is derived from an EMBL/GenBank/DDBJ whole genome shotgun (WGS) entry which is preliminary data.</text>
</comment>
<evidence type="ECO:0000313" key="3">
    <source>
        <dbReference type="Proteomes" id="UP000555728"/>
    </source>
</evidence>
<dbReference type="GO" id="GO:0008410">
    <property type="term" value="F:CoA-transferase activity"/>
    <property type="evidence" value="ECO:0007669"/>
    <property type="project" value="TreeGrafter"/>
</dbReference>
<accession>A0A7W6WK43</accession>
<evidence type="ECO:0000256" key="1">
    <source>
        <dbReference type="ARBA" id="ARBA00022679"/>
    </source>
</evidence>
<dbReference type="Pfam" id="PF02515">
    <property type="entry name" value="CoA_transf_3"/>
    <property type="match status" value="1"/>
</dbReference>
<dbReference type="RefSeq" id="WP_184432125.1">
    <property type="nucleotide sequence ID" value="NZ_JACIGI010000005.1"/>
</dbReference>
<dbReference type="InterPro" id="IPR003673">
    <property type="entry name" value="CoA-Trfase_fam_III"/>
</dbReference>
<dbReference type="PANTHER" id="PTHR48207:SF3">
    <property type="entry name" value="SUCCINATE--HYDROXYMETHYLGLUTARATE COA-TRANSFERASE"/>
    <property type="match status" value="1"/>
</dbReference>
<reference evidence="2 3" key="1">
    <citation type="submission" date="2020-08" db="EMBL/GenBank/DDBJ databases">
        <title>Genome sequencing of Purple Non-Sulfur Bacteria from various extreme environments.</title>
        <authorList>
            <person name="Mayer M."/>
        </authorList>
    </citation>
    <scope>NUCLEOTIDE SEQUENCE [LARGE SCALE GENOMIC DNA]</scope>
    <source>
        <strain evidence="2 3">JA135</strain>
    </source>
</reference>
<name>A0A7W6WK43_9PROT</name>
<gene>
    <name evidence="2" type="ORF">GGD88_000895</name>
</gene>
<dbReference type="InterPro" id="IPR044855">
    <property type="entry name" value="CoA-Trfase_III_dom3_sf"/>
</dbReference>
<dbReference type="Gene3D" id="3.40.50.10540">
    <property type="entry name" value="Crotonobetainyl-coa:carnitine coa-transferase, domain 1"/>
    <property type="match status" value="1"/>
</dbReference>
<protein>
    <submittedName>
        <fullName evidence="2">Crotonobetainyl-CoA:carnitine CoA-transferase CaiB-like acyl-CoA transferase</fullName>
    </submittedName>
</protein>
<keyword evidence="3" id="KW-1185">Reference proteome</keyword>
<keyword evidence="1 2" id="KW-0808">Transferase</keyword>
<dbReference type="SUPFAM" id="SSF89796">
    <property type="entry name" value="CoA-transferase family III (CaiB/BaiF)"/>
    <property type="match status" value="1"/>
</dbReference>
<sequence>MTETASPFGALAGTTVIDLTRVLGGPYCTQILADHGAEVIKIEPPAGDETRAWGPPFRDGLSAYFSGANRNKRFVSLDLAREEGRAVLLRLLDGADVLIHNFKSGTLEKWGLGWDDGLSARFPGLVYCHITGFGDDGPLGGLPGYDAVVQALSGTMSVNGNADTGPLRMGTPIVDLGTGMTAAIAILMALLERTRSGRGQKLDVALYDSSIALLHPQAANTLMTGRPVRRTGNAHPNIAPYDQFPTRTRPIFLAVGNNRQFAALCRFLGRPELAEEARFRTNADRVENRDALRAALVALLAPHDADALCADLLRLGVPAGTVRDLTEVLDDPHTQHRRMVEEVGAYRGTGVPIKMDRTPGAVRRPPAALGQDSRAVLAERGWSAADIAALEAAGVLRSADARATAEDPA</sequence>
<organism evidence="2 3">
    <name type="scientific">Roseospira goensis</name>
    <dbReference type="NCBI Taxonomy" id="391922"/>
    <lineage>
        <taxon>Bacteria</taxon>
        <taxon>Pseudomonadati</taxon>
        <taxon>Pseudomonadota</taxon>
        <taxon>Alphaproteobacteria</taxon>
        <taxon>Rhodospirillales</taxon>
        <taxon>Rhodospirillaceae</taxon>
        <taxon>Roseospira</taxon>
    </lineage>
</organism>
<dbReference type="InterPro" id="IPR023606">
    <property type="entry name" value="CoA-Trfase_III_dom_1_sf"/>
</dbReference>
<dbReference type="PANTHER" id="PTHR48207">
    <property type="entry name" value="SUCCINATE--HYDROXYMETHYLGLUTARATE COA-TRANSFERASE"/>
    <property type="match status" value="1"/>
</dbReference>
<dbReference type="AlphaFoldDB" id="A0A7W6WK43"/>
<dbReference type="InterPro" id="IPR050483">
    <property type="entry name" value="CoA-transferase_III_domain"/>
</dbReference>